<accession>A0A378J8Z2</accession>
<dbReference type="STRING" id="45066.Lgra_0449"/>
<proteinExistence type="predicted"/>
<organism evidence="2 4">
    <name type="scientific">Legionella gratiana</name>
    <dbReference type="NCBI Taxonomy" id="45066"/>
    <lineage>
        <taxon>Bacteria</taxon>
        <taxon>Pseudomonadati</taxon>
        <taxon>Pseudomonadota</taxon>
        <taxon>Gammaproteobacteria</taxon>
        <taxon>Legionellales</taxon>
        <taxon>Legionellaceae</taxon>
        <taxon>Legionella</taxon>
    </lineage>
</organism>
<dbReference type="EMBL" id="UGOB01000001">
    <property type="protein sequence ID" value="STX44273.1"/>
    <property type="molecule type" value="Genomic_DNA"/>
</dbReference>
<reference evidence="2 4" key="2">
    <citation type="submission" date="2018-06" db="EMBL/GenBank/DDBJ databases">
        <authorList>
            <consortium name="Pathogen Informatics"/>
            <person name="Doyle S."/>
        </authorList>
    </citation>
    <scope>NUCLEOTIDE SEQUENCE [LARGE SCALE GENOMIC DNA]</scope>
    <source>
        <strain evidence="2 4">NCTC12388</strain>
    </source>
</reference>
<protein>
    <submittedName>
        <fullName evidence="2">Uncharacterized protein</fullName>
    </submittedName>
</protein>
<sequence>MELSFVCLNVKFYTSSYGTETTSATVLKKITSSNLKPPPKTTFICILDDW</sequence>
<keyword evidence="3" id="KW-1185">Reference proteome</keyword>
<dbReference type="Proteomes" id="UP000054691">
    <property type="component" value="Unassembled WGS sequence"/>
</dbReference>
<dbReference type="EMBL" id="LNYE01000005">
    <property type="protein sequence ID" value="KTD14746.1"/>
    <property type="molecule type" value="Genomic_DNA"/>
</dbReference>
<reference evidence="1 3" key="1">
    <citation type="submission" date="2015-11" db="EMBL/GenBank/DDBJ databases">
        <title>Genomic analysis of 38 Legionella species identifies large and diverse effector repertoires.</title>
        <authorList>
            <person name="Burstein D."/>
            <person name="Amaro F."/>
            <person name="Zusman T."/>
            <person name="Lifshitz Z."/>
            <person name="Cohen O."/>
            <person name="Gilbert J.A."/>
            <person name="Pupko T."/>
            <person name="Shuman H.A."/>
            <person name="Segal G."/>
        </authorList>
    </citation>
    <scope>NUCLEOTIDE SEQUENCE [LARGE SCALE GENOMIC DNA]</scope>
    <source>
        <strain evidence="1 3">Lyon 8420412</strain>
    </source>
</reference>
<evidence type="ECO:0000313" key="4">
    <source>
        <dbReference type="Proteomes" id="UP000254476"/>
    </source>
</evidence>
<gene>
    <name evidence="1" type="ORF">Lgra_0449</name>
    <name evidence="2" type="ORF">NCTC12388_01438</name>
</gene>
<evidence type="ECO:0000313" key="3">
    <source>
        <dbReference type="Proteomes" id="UP000054691"/>
    </source>
</evidence>
<dbReference type="AlphaFoldDB" id="A0A378J8Z2"/>
<evidence type="ECO:0000313" key="2">
    <source>
        <dbReference type="EMBL" id="STX44273.1"/>
    </source>
</evidence>
<name>A0A378J8Z2_9GAMM</name>
<evidence type="ECO:0000313" key="1">
    <source>
        <dbReference type="EMBL" id="KTD14746.1"/>
    </source>
</evidence>
<dbReference type="Proteomes" id="UP000254476">
    <property type="component" value="Unassembled WGS sequence"/>
</dbReference>